<dbReference type="SMART" id="SM00271">
    <property type="entry name" value="DnaJ"/>
    <property type="match status" value="1"/>
</dbReference>
<dbReference type="AlphaFoldDB" id="A0A0H5QLP1"/>
<evidence type="ECO:0000313" key="5">
    <source>
        <dbReference type="EMBL" id="CRZ03070.1"/>
    </source>
</evidence>
<evidence type="ECO:0000256" key="3">
    <source>
        <dbReference type="PROSITE-ProRule" id="PRU00339"/>
    </source>
</evidence>
<feature type="repeat" description="TPR" evidence="3">
    <location>
        <begin position="221"/>
        <end position="254"/>
    </location>
</feature>
<keyword evidence="2 3" id="KW-0802">TPR repeat</keyword>
<organism evidence="5">
    <name type="scientific">Spongospora subterranea</name>
    <dbReference type="NCBI Taxonomy" id="70186"/>
    <lineage>
        <taxon>Eukaryota</taxon>
        <taxon>Sar</taxon>
        <taxon>Rhizaria</taxon>
        <taxon>Endomyxa</taxon>
        <taxon>Phytomyxea</taxon>
        <taxon>Plasmodiophorida</taxon>
        <taxon>Plasmodiophoridae</taxon>
        <taxon>Spongospora</taxon>
    </lineage>
</organism>
<evidence type="ECO:0000256" key="2">
    <source>
        <dbReference type="ARBA" id="ARBA00022803"/>
    </source>
</evidence>
<accession>A0A0H5QLP1</accession>
<evidence type="ECO:0000259" key="4">
    <source>
        <dbReference type="PROSITE" id="PS50076"/>
    </source>
</evidence>
<protein>
    <recommendedName>
        <fullName evidence="4">J domain-containing protein</fullName>
    </recommendedName>
</protein>
<dbReference type="InterPro" id="IPR018253">
    <property type="entry name" value="DnaJ_domain_CS"/>
</dbReference>
<dbReference type="PANTHER" id="PTHR45188">
    <property type="entry name" value="DNAJ PROTEIN P58IPK HOMOLOG"/>
    <property type="match status" value="1"/>
</dbReference>
<dbReference type="Pfam" id="PF13432">
    <property type="entry name" value="TPR_16"/>
    <property type="match status" value="1"/>
</dbReference>
<sequence length="503" mass="56185">MSAAMDIEGALPADIPSDVKAESVRPDADVLERDAKHAAIAAKEQGNQLYKEGKYRSAISKYSEAIALCPLDASFLGNRSAAFMMVEDFTSALQDSLKAIALDPMFCKAYVRAAKCYIHLGQLEDVYPLIKNANMKISASFDVQAEVQRAKRLSRLLDECRAQIAAGKAASHLPSIQMLCEEMSQSLVAKIMLIEGMMARNKYEEVVSITTRLIREHSSNVTLLRLRGTAYYFMGRLDQACSHSQEALRFDPDNQECFKLFKTVKRLEKLKEAGNAAFKAGRMQEAFDLYSEVLQVDPKNGRFNAVIFCNRAAVAIKKSMFQQAIQDCTACLDIEESNVKALCRRAMAYLETEDFEAAVRDLECAARHSQNDRGVMEQLKHAKLELAKSKRVNPYKVLGVDTSADERDIKKAYRRLALQFHPDKNHGSSDADKAIAETKFKQVSEAYDVLSDPQKRRRYDSGADMDSCGGGGHHHDVDVNQMFQMFFQGGGGGGGDHHHRFRF</sequence>
<dbReference type="PRINTS" id="PR00625">
    <property type="entry name" value="JDOMAIN"/>
</dbReference>
<feature type="repeat" description="TPR" evidence="3">
    <location>
        <begin position="267"/>
        <end position="300"/>
    </location>
</feature>
<dbReference type="PROSITE" id="PS50076">
    <property type="entry name" value="DNAJ_2"/>
    <property type="match status" value="1"/>
</dbReference>
<evidence type="ECO:0000256" key="1">
    <source>
        <dbReference type="ARBA" id="ARBA00022737"/>
    </source>
</evidence>
<dbReference type="PANTHER" id="PTHR45188:SF2">
    <property type="entry name" value="DNAJ HOMOLOG SUBFAMILY C MEMBER 7"/>
    <property type="match status" value="1"/>
</dbReference>
<feature type="domain" description="J" evidence="4">
    <location>
        <begin position="393"/>
        <end position="463"/>
    </location>
</feature>
<dbReference type="Gene3D" id="1.10.287.110">
    <property type="entry name" value="DnaJ domain"/>
    <property type="match status" value="1"/>
</dbReference>
<dbReference type="EMBL" id="HACM01002628">
    <property type="protein sequence ID" value="CRZ03070.1"/>
    <property type="molecule type" value="Transcribed_RNA"/>
</dbReference>
<feature type="repeat" description="TPR" evidence="3">
    <location>
        <begin position="39"/>
        <end position="72"/>
    </location>
</feature>
<dbReference type="InterPro" id="IPR019734">
    <property type="entry name" value="TPR_rpt"/>
</dbReference>
<dbReference type="SUPFAM" id="SSF48452">
    <property type="entry name" value="TPR-like"/>
    <property type="match status" value="2"/>
</dbReference>
<dbReference type="Pfam" id="PF00226">
    <property type="entry name" value="DnaJ"/>
    <property type="match status" value="1"/>
</dbReference>
<dbReference type="InterPro" id="IPR011990">
    <property type="entry name" value="TPR-like_helical_dom_sf"/>
</dbReference>
<dbReference type="SMART" id="SM00028">
    <property type="entry name" value="TPR"/>
    <property type="match status" value="6"/>
</dbReference>
<dbReference type="Gene3D" id="1.25.40.10">
    <property type="entry name" value="Tetratricopeptide repeat domain"/>
    <property type="match status" value="1"/>
</dbReference>
<dbReference type="SUPFAM" id="SSF46565">
    <property type="entry name" value="Chaperone J-domain"/>
    <property type="match status" value="1"/>
</dbReference>
<dbReference type="InterPro" id="IPR036869">
    <property type="entry name" value="J_dom_sf"/>
</dbReference>
<reference evidence="5" key="1">
    <citation type="submission" date="2015-04" db="EMBL/GenBank/DDBJ databases">
        <title>The genome sequence of the plant pathogenic Rhizarian Plasmodiophora brassicae reveals insights in its biotrophic life cycle and the origin of chitin synthesis.</title>
        <authorList>
            <person name="Schwelm A."/>
            <person name="Fogelqvist J."/>
            <person name="Knaust A."/>
            <person name="Julke S."/>
            <person name="Lilja T."/>
            <person name="Dhandapani V."/>
            <person name="Bonilla-Rosso G."/>
            <person name="Karlsson M."/>
            <person name="Shevchenko A."/>
            <person name="Choi S.R."/>
            <person name="Kim H.G."/>
            <person name="Park J.Y."/>
            <person name="Lim Y.P."/>
            <person name="Ludwig-Muller J."/>
            <person name="Dixelius C."/>
        </authorList>
    </citation>
    <scope>NUCLEOTIDE SEQUENCE</scope>
    <source>
        <tissue evidence="5">Potato root galls</tissue>
    </source>
</reference>
<name>A0A0H5QLP1_9EUKA</name>
<dbReference type="InterPro" id="IPR001623">
    <property type="entry name" value="DnaJ_domain"/>
</dbReference>
<keyword evidence="1" id="KW-0677">Repeat</keyword>
<proteinExistence type="predicted"/>
<dbReference type="CDD" id="cd06257">
    <property type="entry name" value="DnaJ"/>
    <property type="match status" value="1"/>
</dbReference>
<dbReference type="PROSITE" id="PS50005">
    <property type="entry name" value="TPR"/>
    <property type="match status" value="3"/>
</dbReference>
<dbReference type="PROSITE" id="PS00636">
    <property type="entry name" value="DNAJ_1"/>
    <property type="match status" value="1"/>
</dbReference>